<sequence length="137" mass="14774">MASGCAVGNHSPSGRTCGSADPSAARLRRVSDHIQVTTVADSQEVAVRLARSAVAARLAASAQVLGPVTSIYWHLGELGTGQEWQTVLKTTASRYPELRDHLLSEHPWDNPEITAVEIVEATDAYLDWLKRTVEPGD</sequence>
<evidence type="ECO:0000313" key="3">
    <source>
        <dbReference type="EMBL" id="NGY60656.1"/>
    </source>
</evidence>
<dbReference type="InterPro" id="IPR015867">
    <property type="entry name" value="N-reg_PII/ATP_PRibTrfase_C"/>
</dbReference>
<feature type="region of interest" description="Disordered" evidence="2">
    <location>
        <begin position="1"/>
        <end position="22"/>
    </location>
</feature>
<organism evidence="3 4">
    <name type="scientific">Lentzea alba</name>
    <dbReference type="NCBI Taxonomy" id="2714351"/>
    <lineage>
        <taxon>Bacteria</taxon>
        <taxon>Bacillati</taxon>
        <taxon>Actinomycetota</taxon>
        <taxon>Actinomycetes</taxon>
        <taxon>Pseudonocardiales</taxon>
        <taxon>Pseudonocardiaceae</taxon>
        <taxon>Lentzea</taxon>
    </lineage>
</organism>
<dbReference type="GO" id="GO:0010038">
    <property type="term" value="P:response to metal ion"/>
    <property type="evidence" value="ECO:0007669"/>
    <property type="project" value="InterPro"/>
</dbReference>
<comment type="caution">
    <text evidence="3">The sequence shown here is derived from an EMBL/GenBank/DDBJ whole genome shotgun (WGS) entry which is preliminary data.</text>
</comment>
<gene>
    <name evidence="3" type="ORF">G7043_17140</name>
</gene>
<dbReference type="EMBL" id="JAAMPJ010000004">
    <property type="protein sequence ID" value="NGY60656.1"/>
    <property type="molecule type" value="Genomic_DNA"/>
</dbReference>
<dbReference type="InterPro" id="IPR011322">
    <property type="entry name" value="N-reg_PII-like_a/b"/>
</dbReference>
<proteinExistence type="inferred from homology"/>
<evidence type="ECO:0000313" key="4">
    <source>
        <dbReference type="Proteomes" id="UP000481360"/>
    </source>
</evidence>
<dbReference type="PANTHER" id="PTHR23419">
    <property type="entry name" value="DIVALENT CATION TOLERANCE CUTA-RELATED"/>
    <property type="match status" value="1"/>
</dbReference>
<reference evidence="3 4" key="1">
    <citation type="submission" date="2020-03" db="EMBL/GenBank/DDBJ databases">
        <title>Isolation and identification of active actinomycetes.</title>
        <authorList>
            <person name="Sun X."/>
        </authorList>
    </citation>
    <scope>NUCLEOTIDE SEQUENCE [LARGE SCALE GENOMIC DNA]</scope>
    <source>
        <strain evidence="3 4">NEAU-D13</strain>
    </source>
</reference>
<dbReference type="SUPFAM" id="SSF54913">
    <property type="entry name" value="GlnB-like"/>
    <property type="match status" value="1"/>
</dbReference>
<dbReference type="Pfam" id="PF03091">
    <property type="entry name" value="CutA1"/>
    <property type="match status" value="1"/>
</dbReference>
<dbReference type="Gene3D" id="3.30.70.120">
    <property type="match status" value="1"/>
</dbReference>
<dbReference type="Proteomes" id="UP000481360">
    <property type="component" value="Unassembled WGS sequence"/>
</dbReference>
<name>A0A7C9VTT3_9PSEU</name>
<dbReference type="InterPro" id="IPR004323">
    <property type="entry name" value="Ion_tolerance_CutA"/>
</dbReference>
<evidence type="ECO:0000256" key="2">
    <source>
        <dbReference type="SAM" id="MobiDB-lite"/>
    </source>
</evidence>
<accession>A0A7C9VTT3</accession>
<dbReference type="AlphaFoldDB" id="A0A7C9VTT3"/>
<dbReference type="PANTHER" id="PTHR23419:SF8">
    <property type="entry name" value="FI09726P"/>
    <property type="match status" value="1"/>
</dbReference>
<comment type="similarity">
    <text evidence="1">Belongs to the CutA family.</text>
</comment>
<keyword evidence="4" id="KW-1185">Reference proteome</keyword>
<evidence type="ECO:0000256" key="1">
    <source>
        <dbReference type="ARBA" id="ARBA00010169"/>
    </source>
</evidence>
<protein>
    <submittedName>
        <fullName evidence="3">Divalent-cation tolerance protein CutA</fullName>
    </submittedName>
</protein>
<dbReference type="GO" id="GO:0005507">
    <property type="term" value="F:copper ion binding"/>
    <property type="evidence" value="ECO:0007669"/>
    <property type="project" value="TreeGrafter"/>
</dbReference>